<dbReference type="InterPro" id="IPR036318">
    <property type="entry name" value="FAD-bd_PCMH-like_sf"/>
</dbReference>
<evidence type="ECO:0000259" key="5">
    <source>
        <dbReference type="PROSITE" id="PS51387"/>
    </source>
</evidence>
<keyword evidence="3" id="KW-0274">FAD</keyword>
<dbReference type="InterPro" id="IPR004113">
    <property type="entry name" value="FAD-bd_oxidored_4_C"/>
</dbReference>
<evidence type="ECO:0000256" key="2">
    <source>
        <dbReference type="ARBA" id="ARBA00022630"/>
    </source>
</evidence>
<keyword evidence="4" id="KW-0560">Oxidoreductase</keyword>
<protein>
    <submittedName>
        <fullName evidence="6">Glycolate oxidase subunit GlcD</fullName>
    </submittedName>
</protein>
<dbReference type="Proteomes" id="UP001054820">
    <property type="component" value="Chromosome"/>
</dbReference>
<dbReference type="Gene3D" id="3.30.465.10">
    <property type="match status" value="1"/>
</dbReference>
<dbReference type="InterPro" id="IPR016169">
    <property type="entry name" value="FAD-bd_PCMH_sub2"/>
</dbReference>
<dbReference type="InterPro" id="IPR016167">
    <property type="entry name" value="FAD-bd_PCMH_sub1"/>
</dbReference>
<dbReference type="PROSITE" id="PS51387">
    <property type="entry name" value="FAD_PCMH"/>
    <property type="match status" value="1"/>
</dbReference>
<dbReference type="InterPro" id="IPR016171">
    <property type="entry name" value="Vanillyl_alc_oxidase_C-sub2"/>
</dbReference>
<dbReference type="RefSeq" id="WP_237261991.1">
    <property type="nucleotide sequence ID" value="NZ_AP024202.1"/>
</dbReference>
<keyword evidence="7" id="KW-1185">Reference proteome</keyword>
<accession>A0ABM7MAD9</accession>
<reference evidence="6" key="1">
    <citation type="journal article" date="2022" name="Arch. Microbiol.">
        <title>Thiomicrorhabdus immobilis sp. nov., a mesophilic sulfur-oxidizing bacterium isolated from sediment of a brackish lake in northern Japan.</title>
        <authorList>
            <person name="Kojima H."/>
            <person name="Mochizuki J."/>
            <person name="Kanda M."/>
            <person name="Watanabe T."/>
            <person name="Fukui M."/>
        </authorList>
    </citation>
    <scope>NUCLEOTIDE SEQUENCE</scope>
    <source>
        <strain evidence="6">Am19</strain>
    </source>
</reference>
<dbReference type="Gene3D" id="1.10.45.10">
    <property type="entry name" value="Vanillyl-alcohol Oxidase, Chain A, domain 4"/>
    <property type="match status" value="1"/>
</dbReference>
<dbReference type="Gene3D" id="3.30.70.2190">
    <property type="match status" value="1"/>
</dbReference>
<dbReference type="Gene3D" id="3.30.70.2740">
    <property type="match status" value="1"/>
</dbReference>
<dbReference type="InterPro" id="IPR051914">
    <property type="entry name" value="FAD-linked_OxidoTrans_Type4"/>
</dbReference>
<evidence type="ECO:0000256" key="4">
    <source>
        <dbReference type="ARBA" id="ARBA00023002"/>
    </source>
</evidence>
<dbReference type="PANTHER" id="PTHR42934:SF1">
    <property type="entry name" value="GLYCOLATE OXIDASE SUBUNIT GLCD"/>
    <property type="match status" value="1"/>
</dbReference>
<dbReference type="PANTHER" id="PTHR42934">
    <property type="entry name" value="GLYCOLATE OXIDASE SUBUNIT GLCD"/>
    <property type="match status" value="1"/>
</dbReference>
<dbReference type="InterPro" id="IPR006094">
    <property type="entry name" value="Oxid_FAD_bind_N"/>
</dbReference>
<evidence type="ECO:0000313" key="7">
    <source>
        <dbReference type="Proteomes" id="UP001054820"/>
    </source>
</evidence>
<dbReference type="InterPro" id="IPR016166">
    <property type="entry name" value="FAD-bd_PCMH"/>
</dbReference>
<dbReference type="Pfam" id="PF02913">
    <property type="entry name" value="FAD-oxidase_C"/>
    <property type="match status" value="1"/>
</dbReference>
<dbReference type="EMBL" id="AP024202">
    <property type="protein sequence ID" value="BCN92286.1"/>
    <property type="molecule type" value="Genomic_DNA"/>
</dbReference>
<proteinExistence type="predicted"/>
<evidence type="ECO:0000313" key="6">
    <source>
        <dbReference type="EMBL" id="BCN92286.1"/>
    </source>
</evidence>
<evidence type="ECO:0000256" key="3">
    <source>
        <dbReference type="ARBA" id="ARBA00022827"/>
    </source>
</evidence>
<organism evidence="6 7">
    <name type="scientific">Thiomicrorhabdus immobilis</name>
    <dbReference type="NCBI Taxonomy" id="2791037"/>
    <lineage>
        <taxon>Bacteria</taxon>
        <taxon>Pseudomonadati</taxon>
        <taxon>Pseudomonadota</taxon>
        <taxon>Gammaproteobacteria</taxon>
        <taxon>Thiotrichales</taxon>
        <taxon>Piscirickettsiaceae</taxon>
        <taxon>Thiomicrorhabdus</taxon>
    </lineage>
</organism>
<dbReference type="SUPFAM" id="SSF56176">
    <property type="entry name" value="FAD-binding/transporter-associated domain-like"/>
    <property type="match status" value="1"/>
</dbReference>
<gene>
    <name evidence="6" type="ORF">THMIRHAM_00710</name>
</gene>
<dbReference type="Pfam" id="PF01565">
    <property type="entry name" value="FAD_binding_4"/>
    <property type="match status" value="1"/>
</dbReference>
<dbReference type="InterPro" id="IPR016164">
    <property type="entry name" value="FAD-linked_Oxase-like_C"/>
</dbReference>
<name>A0ABM7MAD9_9GAMM</name>
<keyword evidence="2" id="KW-0285">Flavoprotein</keyword>
<feature type="domain" description="FAD-binding PCMH-type" evidence="5">
    <location>
        <begin position="34"/>
        <end position="209"/>
    </location>
</feature>
<evidence type="ECO:0000256" key="1">
    <source>
        <dbReference type="ARBA" id="ARBA00001974"/>
    </source>
</evidence>
<sequence length="478" mass="51870">MDVIQALEEALNKNCILSSEEACRPYECDGLSAYRQKPLAVALPEDVEQVKQVLRICKAHNTPVITRGSGTGLAGGTLPLENSVILGLSKLNKILQIDPLQRTAIVQPGVRNIQVSDAAAKYGLYYAPDPSSQVACSIGGNVAENSGGVHCLKYGLTVHNVTSLTVLDMDGEIIRFDEKDDGIDLLALLNGSEGLLGVIVEIKLKLIPKPEAAQLVMAAFNSVKACADAVTSVLKQGIVPAGLEMMDKFSIQAAEDFAKVGYPVEAAALLLCEVDGSHDQVKVDAQRVADILTQNGAYEIRVSQNEKERIELWQGRKNAFPAVGRYSPDYYCMDGTIPRSKLAYVLDEIDKLSEKYGLKVANVFHAGDGNLHPLILYDANKPGELEETEKFGQEILKLCVDVGGTITGEHGVGVEKLDSMCHQYPQAELEIFHGIKNVFDSSGLLNPGKAIPTLHRCAELGHMHVHNNQLPHPELERF</sequence>
<comment type="cofactor">
    <cofactor evidence="1">
        <name>FAD</name>
        <dbReference type="ChEBI" id="CHEBI:57692"/>
    </cofactor>
</comment>
<dbReference type="Gene3D" id="3.30.43.10">
    <property type="entry name" value="Uridine Diphospho-n-acetylenolpyruvylglucosamine Reductase, domain 2"/>
    <property type="match status" value="1"/>
</dbReference>
<dbReference type="SUPFAM" id="SSF55103">
    <property type="entry name" value="FAD-linked oxidases, C-terminal domain"/>
    <property type="match status" value="1"/>
</dbReference>